<gene>
    <name evidence="9" type="ORF">BU14_3045s0001</name>
</gene>
<feature type="region of interest" description="Disordered" evidence="8">
    <location>
        <begin position="115"/>
        <end position="143"/>
    </location>
</feature>
<evidence type="ECO:0000256" key="8">
    <source>
        <dbReference type="SAM" id="MobiDB-lite"/>
    </source>
</evidence>
<evidence type="ECO:0000256" key="1">
    <source>
        <dbReference type="ARBA" id="ARBA00004123"/>
    </source>
</evidence>
<evidence type="ECO:0000313" key="10">
    <source>
        <dbReference type="Proteomes" id="UP000218209"/>
    </source>
</evidence>
<dbReference type="GO" id="GO:0016592">
    <property type="term" value="C:mediator complex"/>
    <property type="evidence" value="ECO:0007669"/>
    <property type="project" value="InterPro"/>
</dbReference>
<evidence type="ECO:0000256" key="7">
    <source>
        <dbReference type="RuleBase" id="RU364129"/>
    </source>
</evidence>
<keyword evidence="3 7" id="KW-0805">Transcription regulation</keyword>
<sequence length="143" mass="15874">MAAPLGLPAVDAQQERFEAELEFVQCLSTPAYLQFLAQNRYFDDPAFLRYLRYLQYWRRPEYACFLTHPTCLYFLAALGHPRFRAAIGHDDFMALVHSQQGYAWQFGASLTPKDEARAFDSGPPIGEGGAPMGGAPGTAPPQG</sequence>
<keyword evidence="4 7" id="KW-0010">Activator</keyword>
<dbReference type="OrthoDB" id="10257739at2759"/>
<comment type="function">
    <text evidence="7">Component of the Mediator complex, a coactivator involved in the regulated transcription of nearly all RNA polymerase II-dependent genes. Mediator functions as a bridge to convey information from gene-specific regulatory proteins to the basal RNA polymerase II transcription machinery. Mediator is recruited to promoters by direct interactions with regulatory proteins and serves as a scaffold for the assembly of a functional preinitiation complex with RNA polymerase II and the general transcription factors.</text>
</comment>
<dbReference type="AlphaFoldDB" id="A0A1X6NI65"/>
<feature type="compositionally biased region" description="Gly residues" evidence="8">
    <location>
        <begin position="125"/>
        <end position="136"/>
    </location>
</feature>
<comment type="subcellular location">
    <subcellularLocation>
        <location evidence="1 7">Nucleus</location>
    </subcellularLocation>
</comment>
<dbReference type="Gene3D" id="1.10.10.1340">
    <property type="entry name" value="Mediator of RNA polymerase II, submodule Med31 (Soh1)"/>
    <property type="match status" value="1"/>
</dbReference>
<evidence type="ECO:0000313" key="9">
    <source>
        <dbReference type="EMBL" id="OSX68305.1"/>
    </source>
</evidence>
<dbReference type="Pfam" id="PF05669">
    <property type="entry name" value="Med31"/>
    <property type="match status" value="1"/>
</dbReference>
<dbReference type="GO" id="GO:0006355">
    <property type="term" value="P:regulation of DNA-templated transcription"/>
    <property type="evidence" value="ECO:0007669"/>
    <property type="project" value="InterPro"/>
</dbReference>
<dbReference type="Proteomes" id="UP000218209">
    <property type="component" value="Unassembled WGS sequence"/>
</dbReference>
<dbReference type="GO" id="GO:0003712">
    <property type="term" value="F:transcription coregulator activity"/>
    <property type="evidence" value="ECO:0007669"/>
    <property type="project" value="InterPro"/>
</dbReference>
<comment type="subunit">
    <text evidence="7">Component of the Mediator complex.</text>
</comment>
<proteinExistence type="inferred from homology"/>
<dbReference type="EMBL" id="KV920756">
    <property type="protein sequence ID" value="OSX68305.1"/>
    <property type="molecule type" value="Genomic_DNA"/>
</dbReference>
<keyword evidence="5 7" id="KW-0804">Transcription</keyword>
<accession>A0A1X6NI65</accession>
<evidence type="ECO:0000256" key="6">
    <source>
        <dbReference type="ARBA" id="ARBA00023242"/>
    </source>
</evidence>
<keyword evidence="10" id="KW-1185">Reference proteome</keyword>
<evidence type="ECO:0000256" key="2">
    <source>
        <dbReference type="ARBA" id="ARBA00006378"/>
    </source>
</evidence>
<dbReference type="InterPro" id="IPR038089">
    <property type="entry name" value="Med31_sf"/>
</dbReference>
<organism evidence="9 10">
    <name type="scientific">Porphyra umbilicalis</name>
    <name type="common">Purple laver</name>
    <name type="synonym">Red alga</name>
    <dbReference type="NCBI Taxonomy" id="2786"/>
    <lineage>
        <taxon>Eukaryota</taxon>
        <taxon>Rhodophyta</taxon>
        <taxon>Bangiophyceae</taxon>
        <taxon>Bangiales</taxon>
        <taxon>Bangiaceae</taxon>
        <taxon>Porphyra</taxon>
    </lineage>
</organism>
<comment type="similarity">
    <text evidence="2 7">Belongs to the Mediator complex subunit 31 family.</text>
</comment>
<protein>
    <recommendedName>
        <fullName evidence="7">Mediator of RNA polymerase II transcription subunit 31</fullName>
    </recommendedName>
</protein>
<reference evidence="9 10" key="1">
    <citation type="submission" date="2017-03" db="EMBL/GenBank/DDBJ databases">
        <title>WGS assembly of Porphyra umbilicalis.</title>
        <authorList>
            <person name="Brawley S.H."/>
            <person name="Blouin N.A."/>
            <person name="Ficko-Blean E."/>
            <person name="Wheeler G.L."/>
            <person name="Lohr M."/>
            <person name="Goodson H.V."/>
            <person name="Jenkins J.W."/>
            <person name="Blaby-Haas C.E."/>
            <person name="Helliwell K.E."/>
            <person name="Chan C."/>
            <person name="Marriage T."/>
            <person name="Bhattacharya D."/>
            <person name="Klein A.S."/>
            <person name="Badis Y."/>
            <person name="Brodie J."/>
            <person name="Cao Y."/>
            <person name="Collen J."/>
            <person name="Dittami S.M."/>
            <person name="Gachon C.M."/>
            <person name="Green B.R."/>
            <person name="Karpowicz S."/>
            <person name="Kim J.W."/>
            <person name="Kudahl U."/>
            <person name="Lin S."/>
            <person name="Michel G."/>
            <person name="Mittag M."/>
            <person name="Olson B.J."/>
            <person name="Pangilinan J."/>
            <person name="Peng Y."/>
            <person name="Qiu H."/>
            <person name="Shu S."/>
            <person name="Singer J.T."/>
            <person name="Smith A.G."/>
            <person name="Sprecher B.N."/>
            <person name="Wagner V."/>
            <person name="Wang W."/>
            <person name="Wang Z.-Y."/>
            <person name="Yan J."/>
            <person name="Yarish C."/>
            <person name="Zoeuner-Riek S."/>
            <person name="Zhuang Y."/>
            <person name="Zou Y."/>
            <person name="Lindquist E.A."/>
            <person name="Grimwood J."/>
            <person name="Barry K."/>
            <person name="Rokhsar D.S."/>
            <person name="Schmutz J."/>
            <person name="Stiller J.W."/>
            <person name="Grossman A.R."/>
            <person name="Prochnik S.E."/>
        </authorList>
    </citation>
    <scope>NUCLEOTIDE SEQUENCE [LARGE SCALE GENOMIC DNA]</scope>
    <source>
        <strain evidence="9">4086291</strain>
    </source>
</reference>
<evidence type="ECO:0000256" key="5">
    <source>
        <dbReference type="ARBA" id="ARBA00023163"/>
    </source>
</evidence>
<evidence type="ECO:0000256" key="3">
    <source>
        <dbReference type="ARBA" id="ARBA00023015"/>
    </source>
</evidence>
<dbReference type="InterPro" id="IPR008831">
    <property type="entry name" value="Mediator_Med31"/>
</dbReference>
<name>A0A1X6NI65_PORUM</name>
<keyword evidence="6 7" id="KW-0539">Nucleus</keyword>
<evidence type="ECO:0000256" key="4">
    <source>
        <dbReference type="ARBA" id="ARBA00023159"/>
    </source>
</evidence>
<dbReference type="PANTHER" id="PTHR13186">
    <property type="entry name" value="MEDIATOR OF RNA POLYMERASE II TRANSCRIPTION SUBUNIT 31"/>
    <property type="match status" value="1"/>
</dbReference>